<dbReference type="SUPFAM" id="SSF55729">
    <property type="entry name" value="Acyl-CoA N-acyltransferases (Nat)"/>
    <property type="match status" value="1"/>
</dbReference>
<organism evidence="3 4">
    <name type="scientific">Pseudonocardia alaniniphila</name>
    <dbReference type="NCBI Taxonomy" id="75291"/>
    <lineage>
        <taxon>Bacteria</taxon>
        <taxon>Bacillati</taxon>
        <taxon>Actinomycetota</taxon>
        <taxon>Actinomycetes</taxon>
        <taxon>Pseudonocardiales</taxon>
        <taxon>Pseudonocardiaceae</taxon>
        <taxon>Pseudonocardia</taxon>
    </lineage>
</organism>
<evidence type="ECO:0000256" key="1">
    <source>
        <dbReference type="SAM" id="MobiDB-lite"/>
    </source>
</evidence>
<reference evidence="3 4" key="1">
    <citation type="submission" date="2022-03" db="EMBL/GenBank/DDBJ databases">
        <title>Pseudonocardia alaer sp. nov., a novel actinomycete isolated from reed forest soil.</title>
        <authorList>
            <person name="Wang L."/>
        </authorList>
    </citation>
    <scope>NUCLEOTIDE SEQUENCE [LARGE SCALE GENOMIC DNA]</scope>
    <source>
        <strain evidence="3 4">Y-16303</strain>
    </source>
</reference>
<feature type="domain" description="N-acetyltransferase" evidence="2">
    <location>
        <begin position="3"/>
        <end position="163"/>
    </location>
</feature>
<keyword evidence="4" id="KW-1185">Reference proteome</keyword>
<dbReference type="RefSeq" id="WP_241040247.1">
    <property type="nucleotide sequence ID" value="NZ_BAAAJF010000015.1"/>
</dbReference>
<protein>
    <submittedName>
        <fullName evidence="3">GNAT family N-acetyltransferase</fullName>
    </submittedName>
</protein>
<accession>A0ABS9TM42</accession>
<dbReference type="PROSITE" id="PS51186">
    <property type="entry name" value="GNAT"/>
    <property type="match status" value="1"/>
</dbReference>
<evidence type="ECO:0000313" key="4">
    <source>
        <dbReference type="Proteomes" id="UP001299970"/>
    </source>
</evidence>
<gene>
    <name evidence="3" type="ORF">MMF94_28225</name>
</gene>
<dbReference type="InterPro" id="IPR000182">
    <property type="entry name" value="GNAT_dom"/>
</dbReference>
<proteinExistence type="predicted"/>
<dbReference type="Pfam" id="PF00583">
    <property type="entry name" value="Acetyltransf_1"/>
    <property type="match status" value="1"/>
</dbReference>
<comment type="caution">
    <text evidence="3">The sequence shown here is derived from an EMBL/GenBank/DDBJ whole genome shotgun (WGS) entry which is preliminary data.</text>
</comment>
<dbReference type="Gene3D" id="3.40.630.30">
    <property type="match status" value="1"/>
</dbReference>
<sequence>MSLPVRLATEADVGAIFSMRRAREVWLAGRGIRQWPIGMVNIDHVTAQVRSGQWWVLARPAAELVAAMRVIWSDEEFWTDTPGKAVYVHGLMVGSEHSRKGLGRVMLDAARRMGLDAGAEYFRLDCSADNETLKAIYRGYGFTEVGRKDFPGFSAALMELPLSPRTARATTSGRCGTAQRCSADDTRDRPDLPHTPSTVEN</sequence>
<dbReference type="Proteomes" id="UP001299970">
    <property type="component" value="Unassembled WGS sequence"/>
</dbReference>
<dbReference type="CDD" id="cd04301">
    <property type="entry name" value="NAT_SF"/>
    <property type="match status" value="1"/>
</dbReference>
<evidence type="ECO:0000259" key="2">
    <source>
        <dbReference type="PROSITE" id="PS51186"/>
    </source>
</evidence>
<dbReference type="EMBL" id="JAKXMK010000027">
    <property type="protein sequence ID" value="MCH6169606.1"/>
    <property type="molecule type" value="Genomic_DNA"/>
</dbReference>
<name>A0ABS9TM42_9PSEU</name>
<evidence type="ECO:0000313" key="3">
    <source>
        <dbReference type="EMBL" id="MCH6169606.1"/>
    </source>
</evidence>
<feature type="compositionally biased region" description="Basic and acidic residues" evidence="1">
    <location>
        <begin position="182"/>
        <end position="192"/>
    </location>
</feature>
<feature type="region of interest" description="Disordered" evidence="1">
    <location>
        <begin position="167"/>
        <end position="201"/>
    </location>
</feature>
<dbReference type="InterPro" id="IPR016181">
    <property type="entry name" value="Acyl_CoA_acyltransferase"/>
</dbReference>